<evidence type="ECO:0000313" key="4">
    <source>
        <dbReference type="Proteomes" id="UP000494040"/>
    </source>
</evidence>
<sequence>MRLNPFRQADFLYFYSLQAGVVICSSIGIFLAITSLIVNLASENSEIENNIIVGQYILVSFYCVISLLGFLLGLVSAYQEKFSVIYVSISLQALMLLYWLVLLILSFHNHPYFTRRICIQYRCADHLWIQDARWRYYVIICDPEDRNLPVIYHPTAASVLDKYLNVWGEPDHHEVSKNTLNKDESGGKIQINKPANKTHMSKTQINKPPNKTDTSKIRINKPANKTDMTKMSNWPILADGDVLPAKRVLQSDDVGILPGVSEKVWDPQSDFGKGGLLAISIIFSIMLTAFFVYSITTLISYRNELKALEWSEDN</sequence>
<feature type="transmembrane region" description="Helical" evidence="2">
    <location>
        <begin position="12"/>
        <end position="41"/>
    </location>
</feature>
<feature type="compositionally biased region" description="Basic and acidic residues" evidence="1">
    <location>
        <begin position="175"/>
        <end position="186"/>
    </location>
</feature>
<keyword evidence="2" id="KW-1133">Transmembrane helix</keyword>
<keyword evidence="2" id="KW-0472">Membrane</keyword>
<feature type="transmembrane region" description="Helical" evidence="2">
    <location>
        <begin position="53"/>
        <end position="78"/>
    </location>
</feature>
<feature type="transmembrane region" description="Helical" evidence="2">
    <location>
        <begin position="276"/>
        <end position="301"/>
    </location>
</feature>
<feature type="transmembrane region" description="Helical" evidence="2">
    <location>
        <begin position="84"/>
        <end position="107"/>
    </location>
</feature>
<reference evidence="3" key="1">
    <citation type="submission" date="2022-01" db="UniProtKB">
        <authorList>
            <consortium name="EnsemblMetazoa"/>
        </authorList>
    </citation>
    <scope>IDENTIFICATION</scope>
</reference>
<organism evidence="3 4">
    <name type="scientific">Cimex lectularius</name>
    <name type="common">Bed bug</name>
    <name type="synonym">Acanthia lectularia</name>
    <dbReference type="NCBI Taxonomy" id="79782"/>
    <lineage>
        <taxon>Eukaryota</taxon>
        <taxon>Metazoa</taxon>
        <taxon>Ecdysozoa</taxon>
        <taxon>Arthropoda</taxon>
        <taxon>Hexapoda</taxon>
        <taxon>Insecta</taxon>
        <taxon>Pterygota</taxon>
        <taxon>Neoptera</taxon>
        <taxon>Paraneoptera</taxon>
        <taxon>Hemiptera</taxon>
        <taxon>Heteroptera</taxon>
        <taxon>Panheteroptera</taxon>
        <taxon>Cimicomorpha</taxon>
        <taxon>Cimicidae</taxon>
        <taxon>Cimex</taxon>
    </lineage>
</organism>
<dbReference type="EnsemblMetazoa" id="XM_014386898.2">
    <property type="protein sequence ID" value="XP_014242384.1"/>
    <property type="gene ID" value="LOC106662670"/>
</dbReference>
<name>A0A8I6RC06_CIMLE</name>
<proteinExistence type="predicted"/>
<dbReference type="RefSeq" id="XP_014242385.1">
    <property type="nucleotide sequence ID" value="XM_014386899.2"/>
</dbReference>
<evidence type="ECO:0000256" key="1">
    <source>
        <dbReference type="SAM" id="MobiDB-lite"/>
    </source>
</evidence>
<evidence type="ECO:0000313" key="3">
    <source>
        <dbReference type="EnsemblMetazoa" id="XP_014242384.1"/>
    </source>
</evidence>
<dbReference type="GeneID" id="106662670"/>
<feature type="compositionally biased region" description="Polar residues" evidence="1">
    <location>
        <begin position="201"/>
        <end position="212"/>
    </location>
</feature>
<dbReference type="OrthoDB" id="6624668at2759"/>
<keyword evidence="2" id="KW-0812">Transmembrane</keyword>
<dbReference type="RefSeq" id="XP_014242384.1">
    <property type="nucleotide sequence ID" value="XM_014386898.2"/>
</dbReference>
<dbReference type="AlphaFoldDB" id="A0A8I6RC06"/>
<keyword evidence="4" id="KW-1185">Reference proteome</keyword>
<feature type="region of interest" description="Disordered" evidence="1">
    <location>
        <begin position="175"/>
        <end position="217"/>
    </location>
</feature>
<protein>
    <submittedName>
        <fullName evidence="3">Uncharacterized protein</fullName>
    </submittedName>
</protein>
<dbReference type="Proteomes" id="UP000494040">
    <property type="component" value="Unassembled WGS sequence"/>
</dbReference>
<accession>A0A8I6RC06</accession>
<dbReference type="EnsemblMetazoa" id="XM_014386899.2">
    <property type="protein sequence ID" value="XP_014242385.1"/>
    <property type="gene ID" value="LOC106662670"/>
</dbReference>
<evidence type="ECO:0000256" key="2">
    <source>
        <dbReference type="SAM" id="Phobius"/>
    </source>
</evidence>
<dbReference type="KEGG" id="clec:106662670"/>